<evidence type="ECO:0000313" key="2">
    <source>
        <dbReference type="EMBL" id="KAK3931426.1"/>
    </source>
</evidence>
<organism evidence="2 3">
    <name type="scientific">Frankliniella fusca</name>
    <dbReference type="NCBI Taxonomy" id="407009"/>
    <lineage>
        <taxon>Eukaryota</taxon>
        <taxon>Metazoa</taxon>
        <taxon>Ecdysozoa</taxon>
        <taxon>Arthropoda</taxon>
        <taxon>Hexapoda</taxon>
        <taxon>Insecta</taxon>
        <taxon>Pterygota</taxon>
        <taxon>Neoptera</taxon>
        <taxon>Paraneoptera</taxon>
        <taxon>Thysanoptera</taxon>
        <taxon>Terebrantia</taxon>
        <taxon>Thripoidea</taxon>
        <taxon>Thripidae</taxon>
        <taxon>Frankliniella</taxon>
    </lineage>
</organism>
<evidence type="ECO:0000256" key="1">
    <source>
        <dbReference type="SAM" id="MobiDB-lite"/>
    </source>
</evidence>
<feature type="compositionally biased region" description="Acidic residues" evidence="1">
    <location>
        <begin position="767"/>
        <end position="776"/>
    </location>
</feature>
<dbReference type="Proteomes" id="UP001219518">
    <property type="component" value="Unassembled WGS sequence"/>
</dbReference>
<reference evidence="2" key="1">
    <citation type="submission" date="2021-07" db="EMBL/GenBank/DDBJ databases">
        <authorList>
            <person name="Catto M.A."/>
            <person name="Jacobson A."/>
            <person name="Kennedy G."/>
            <person name="Labadie P."/>
            <person name="Hunt B.G."/>
            <person name="Srinivasan R."/>
        </authorList>
    </citation>
    <scope>NUCLEOTIDE SEQUENCE</scope>
    <source>
        <strain evidence="2">PL_HMW_Pooled</strain>
        <tissue evidence="2">Head</tissue>
    </source>
</reference>
<reference evidence="2" key="2">
    <citation type="journal article" date="2023" name="BMC Genomics">
        <title>Pest status, molecular evolution, and epigenetic factors derived from the genome assembly of Frankliniella fusca, a thysanopteran phytovirus vector.</title>
        <authorList>
            <person name="Catto M.A."/>
            <person name="Labadie P.E."/>
            <person name="Jacobson A.L."/>
            <person name="Kennedy G.G."/>
            <person name="Srinivasan R."/>
            <person name="Hunt B.G."/>
        </authorList>
    </citation>
    <scope>NUCLEOTIDE SEQUENCE</scope>
    <source>
        <strain evidence="2">PL_HMW_Pooled</strain>
    </source>
</reference>
<feature type="compositionally biased region" description="Low complexity" evidence="1">
    <location>
        <begin position="81"/>
        <end position="94"/>
    </location>
</feature>
<feature type="region of interest" description="Disordered" evidence="1">
    <location>
        <begin position="1099"/>
        <end position="1131"/>
    </location>
</feature>
<feature type="compositionally biased region" description="Low complexity" evidence="1">
    <location>
        <begin position="117"/>
        <end position="143"/>
    </location>
</feature>
<feature type="region of interest" description="Disordered" evidence="1">
    <location>
        <begin position="1295"/>
        <end position="1336"/>
    </location>
</feature>
<feature type="compositionally biased region" description="Basic residues" evidence="1">
    <location>
        <begin position="1120"/>
        <end position="1131"/>
    </location>
</feature>
<comment type="caution">
    <text evidence="2">The sequence shown here is derived from an EMBL/GenBank/DDBJ whole genome shotgun (WGS) entry which is preliminary data.</text>
</comment>
<feature type="compositionally biased region" description="Acidic residues" evidence="1">
    <location>
        <begin position="1314"/>
        <end position="1336"/>
    </location>
</feature>
<dbReference type="PANTHER" id="PTHR33053">
    <property type="entry name" value="PROTEIN, PUTATIVE-RELATED"/>
    <property type="match status" value="1"/>
</dbReference>
<protein>
    <submittedName>
        <fullName evidence="2">Halomucin</fullName>
    </submittedName>
</protein>
<feature type="region of interest" description="Disordered" evidence="1">
    <location>
        <begin position="59"/>
        <end position="159"/>
    </location>
</feature>
<feature type="compositionally biased region" description="Polar residues" evidence="1">
    <location>
        <begin position="59"/>
        <end position="71"/>
    </location>
</feature>
<dbReference type="PANTHER" id="PTHR33053:SF25">
    <property type="entry name" value="TRANSPOSASE DOMAIN-CONTAINING PROTEIN"/>
    <property type="match status" value="1"/>
</dbReference>
<feature type="region of interest" description="Disordered" evidence="1">
    <location>
        <begin position="742"/>
        <end position="802"/>
    </location>
</feature>
<feature type="compositionally biased region" description="Basic and acidic residues" evidence="1">
    <location>
        <begin position="791"/>
        <end position="802"/>
    </location>
</feature>
<keyword evidence="3" id="KW-1185">Reference proteome</keyword>
<dbReference type="EMBL" id="JAHWGI010001424">
    <property type="protein sequence ID" value="KAK3931426.1"/>
    <property type="molecule type" value="Genomic_DNA"/>
</dbReference>
<proteinExistence type="predicted"/>
<sequence length="1336" mass="149520">MPSQLILTTIVKFVFRRKSSARSRKEVEHNLLVLSRVQRVQTLLKAKLLKIVHKTRDQYMNNSGCPSQENNLNREGEDVPDNNGPSDPSNSSSSESDDSGEAGGPNGDCDHSDESGSDSSGESEPSNGGESDISGSINNSDGTNSDDPDPSDDDGVNLIDNDIGRNQYVLEFLKNWSLYGVTAVKVDELLSGLKRMFPILPKTTRTLLNTPSTSNIEQMGSGLFWYKGIQASLVQRLTPEYVQTHHEIQIDIGIDGVQLFKAAFDEFYPILGSLKDSDGEPFIIGVWCGKGSPPLEDFLDKFHLEIIQYQEAGLNYNGRMYPFRIRHFICDALARQLVKSITSHNDFHGCEKCTVRGIRYRQRTVFLNLDAALRSDNDFLNRRDELHHTGDIEVATPLERANIRMVSMFRLDPLHLVDIGVFKRWMKFLLGKYKGFPAKISGVEQLHISQAMVENIAPYIPKEFSRHLRPLSYFVKYTATEFRRMLRYDGLVIFRDLHPDIYYNYLLLFCGIYIFSDHELIGRLGNVGNQCLRRFIAHATQVISPAFVVYNVHNLVHIFDECTNHGTLDEISSYKYENYLGVMKRYLRSSYLPLQQLYKRDQERHGRLIRNKKSIADDEIILSGPHNDWNVEEQYSKLEVQGYTLARDQRNNCYLTVSGDICALFAVIEWPNGGVDIVPTKWLNNAQNTVKYPEKGVAPPQLVRSLAAAKSDWASKPIIFHHSYDSFASARKASKILERDGEVGSNVETDYSQPRIRKKNKRYATTESDEEADEDGSTLMLKKGCKKTAKQKKEDKNESEVREQVAKLVRQANLSKSVKSLSDKKSQPKVVKVVKTKSKKGPASSNSSPVLNSSCADLPSQFVTSSNTMLKQMVVKITPKNGPATSNSSPVLNLSYADLQSQLESSSNQMSKPMMVQITPKKGPVTSNSSVVPNAFADLNQLESSSTQISKPMMMKISQQNASAASDALQTQLVCSTASSEGRAPPNLGTVIYSSCTDLQRSLECSTNQILSNPMVKIISQDGLAISNNSVPNSSNADLLSQLQNNCVEQLNVPTSTPSMSPFMEETLDLNGIEDQLQVSDSENFVESQNKDSCETVFDNETGDLASSGGTNSPEQGSKISKKILKSKKKKSEKTSKNQFILALNIAQENSHKIDELKGMLRRIINKLFPEEATVRRPPNCPKLPLSNHEQLGQFEIYLDDDENFGEMVHHLFGKVKHTTNEHDCVYRALETLFEPKLCASISWKVTRGKKFPFFNTKCVELIQCLATKIWDEATDLNEVTSCIKRYFVISVNKSRKQTSEQEDSSGNNSNEGSDQDSDGDSEGQSEEDSGDSTDN</sequence>
<accession>A0AAE1I3H1</accession>
<feature type="compositionally biased region" description="Acidic residues" evidence="1">
    <location>
        <begin position="144"/>
        <end position="155"/>
    </location>
</feature>
<gene>
    <name evidence="2" type="ORF">KUF71_025908</name>
</gene>
<name>A0AAE1I3H1_9NEOP</name>
<feature type="region of interest" description="Disordered" evidence="1">
    <location>
        <begin position="817"/>
        <end position="852"/>
    </location>
</feature>
<evidence type="ECO:0000313" key="3">
    <source>
        <dbReference type="Proteomes" id="UP001219518"/>
    </source>
</evidence>